<evidence type="ECO:0000313" key="5">
    <source>
        <dbReference type="Proteomes" id="UP000184330"/>
    </source>
</evidence>
<dbReference type="Pfam" id="PF16487">
    <property type="entry name" value="ArgoMid"/>
    <property type="match status" value="1"/>
</dbReference>
<dbReference type="InterPro" id="IPR032473">
    <property type="entry name" value="Argonaute_Mid_dom"/>
</dbReference>
<feature type="compositionally biased region" description="Gly residues" evidence="1">
    <location>
        <begin position="1"/>
        <end position="53"/>
    </location>
</feature>
<dbReference type="SMART" id="SM00950">
    <property type="entry name" value="Piwi"/>
    <property type="match status" value="1"/>
</dbReference>
<sequence>MSGRGRGGGGGYRGDRGGGGGGGYRGGRGGGAPRGGGGGGGAPRGGGGGGGAPGVQVFRDPNAPHGYPAADMQLMTMEDNYMANTTGINAIGNISTTAQMPPRPGHGTLGKKVLLYANYFKVSCPPELTLTRYNVEIQPEVKGKKLGRVIALLLALPEFAGEKIATEWKSFIVSPRPLSIPDGFTVQIPYIADGEDDPLPRAVTYTVRLVTPLSFSVSGMVSYLASVNPSPNYAQKAETIQVLNAVFGHHAQSHDGVVSIGQNRHHSIDRSHANMHNIKTLGGGLEALRGFFQSIRTATGGLLLNVNVTHGVFLEPGPLSVLFPKLGTGNKVTLQKKMKLVRVKVTHLPVKKSKKTGAEIPRVKTIFGLAQPQDGRTLPKPPQVQMYGAGPQGVKFYIDEHPPAESKPPIKGKKRSGPPAGTNTYVTVFDYFKKKYPQIQLNPNLPVVNVGNKENPSYLPAEVCFVLPGQTIKRRLSPDQTAQMILAACRKPNENGNSIIGDGRNVLGLNPSANSMASQLGLVVSQTFLTVAGRVLAPPAITYRDLRSKEMNLTPRFGSWNMANIRFHTPAHIGEWTYIWFQSTRSRDRFGPEDLHRTMMKFQAQMNVAGMNASKFITERPPPVIQLADGDEGGNDVKIRDIFRRMHGAPKKPRTVFCILPFNDVAIYNSIKTVADTRAGIHTIGMVGQKLMKDNRQEQYFGNVALKANLKNGGINQILPPAKMGIIADGETMVVGIDVTHPSPGSKEGAPSAAGIVASIDKFLGQWPCSFDIQEGRKEMVSALEGMMISRLALWEKHNKGQLPKNILIYRDGVSEGQYQLVLEQELPLIRNACRQKYPATATKQGFPKISIIVCGKRHHTRFYPTTEANADRSSNCEPGTVVDRGVTEVRNWDFFLQPHACLQGTARSCHYYVVLDEIFRGRAVKPPHKSAADALEELTHNMCHLFGRATKAVSLCPPAYYADLLCTRLRCYLSDQFDPNDTSATPSVASGATPQTAFDVAIPDNLKDTMFYI</sequence>
<dbReference type="InterPro" id="IPR032472">
    <property type="entry name" value="ArgoL2"/>
</dbReference>
<dbReference type="InterPro" id="IPR036085">
    <property type="entry name" value="PAZ_dom_sf"/>
</dbReference>
<dbReference type="InterPro" id="IPR003165">
    <property type="entry name" value="Piwi"/>
</dbReference>
<dbReference type="InterPro" id="IPR012337">
    <property type="entry name" value="RNaseH-like_sf"/>
</dbReference>
<dbReference type="Pfam" id="PF02170">
    <property type="entry name" value="PAZ"/>
    <property type="match status" value="1"/>
</dbReference>
<name>A0A1L7WWN2_9HELO</name>
<dbReference type="InterPro" id="IPR045246">
    <property type="entry name" value="Piwi_ago-like"/>
</dbReference>
<feature type="region of interest" description="Disordered" evidence="1">
    <location>
        <begin position="1"/>
        <end position="66"/>
    </location>
</feature>
<reference evidence="4 5" key="1">
    <citation type="submission" date="2016-03" db="EMBL/GenBank/DDBJ databases">
        <authorList>
            <person name="Ploux O."/>
        </authorList>
    </citation>
    <scope>NUCLEOTIDE SEQUENCE [LARGE SCALE GENOMIC DNA]</scope>
    <source>
        <strain evidence="4 5">UAMH 11012</strain>
    </source>
</reference>
<dbReference type="SUPFAM" id="SSF101690">
    <property type="entry name" value="PAZ domain"/>
    <property type="match status" value="2"/>
</dbReference>
<feature type="domain" description="PAZ" evidence="2">
    <location>
        <begin position="364"/>
        <end position="468"/>
    </location>
</feature>
<gene>
    <name evidence="4" type="ORF">PAC_07064</name>
</gene>
<dbReference type="EMBL" id="FJOG01000009">
    <property type="protein sequence ID" value="CZR57175.1"/>
    <property type="molecule type" value="Genomic_DNA"/>
</dbReference>
<dbReference type="Proteomes" id="UP000184330">
    <property type="component" value="Unassembled WGS sequence"/>
</dbReference>
<evidence type="ECO:0000313" key="4">
    <source>
        <dbReference type="EMBL" id="CZR57175.1"/>
    </source>
</evidence>
<dbReference type="AlphaFoldDB" id="A0A1L7WWN2"/>
<dbReference type="Pfam" id="PF16486">
    <property type="entry name" value="ArgoN"/>
    <property type="match status" value="1"/>
</dbReference>
<protein>
    <submittedName>
        <fullName evidence="4">Related to argonaute like post-transcriptional gene silencing protein QDE-2</fullName>
    </submittedName>
</protein>
<dbReference type="CDD" id="cd04657">
    <property type="entry name" value="Piwi_ago-like"/>
    <property type="match status" value="1"/>
</dbReference>
<proteinExistence type="predicted"/>
<accession>A0A1L7WWN2</accession>
<dbReference type="GO" id="GO:0003723">
    <property type="term" value="F:RNA binding"/>
    <property type="evidence" value="ECO:0007669"/>
    <property type="project" value="InterPro"/>
</dbReference>
<organism evidence="4 5">
    <name type="scientific">Phialocephala subalpina</name>
    <dbReference type="NCBI Taxonomy" id="576137"/>
    <lineage>
        <taxon>Eukaryota</taxon>
        <taxon>Fungi</taxon>
        <taxon>Dikarya</taxon>
        <taxon>Ascomycota</taxon>
        <taxon>Pezizomycotina</taxon>
        <taxon>Leotiomycetes</taxon>
        <taxon>Helotiales</taxon>
        <taxon>Mollisiaceae</taxon>
        <taxon>Phialocephala</taxon>
        <taxon>Phialocephala fortinii species complex</taxon>
    </lineage>
</organism>
<dbReference type="Gene3D" id="3.30.420.10">
    <property type="entry name" value="Ribonuclease H-like superfamily/Ribonuclease H"/>
    <property type="match status" value="1"/>
</dbReference>
<dbReference type="InterPro" id="IPR014811">
    <property type="entry name" value="ArgoL1"/>
</dbReference>
<dbReference type="InterPro" id="IPR036397">
    <property type="entry name" value="RNaseH_sf"/>
</dbReference>
<evidence type="ECO:0000259" key="2">
    <source>
        <dbReference type="PROSITE" id="PS50821"/>
    </source>
</evidence>
<dbReference type="PROSITE" id="PS50822">
    <property type="entry name" value="PIWI"/>
    <property type="match status" value="1"/>
</dbReference>
<dbReference type="SMART" id="SM01163">
    <property type="entry name" value="DUF1785"/>
    <property type="match status" value="1"/>
</dbReference>
<dbReference type="Pfam" id="PF02171">
    <property type="entry name" value="Piwi"/>
    <property type="match status" value="1"/>
</dbReference>
<dbReference type="SUPFAM" id="SSF53098">
    <property type="entry name" value="Ribonuclease H-like"/>
    <property type="match status" value="1"/>
</dbReference>
<keyword evidence="5" id="KW-1185">Reference proteome</keyword>
<dbReference type="Pfam" id="PF08699">
    <property type="entry name" value="ArgoL1"/>
    <property type="match status" value="1"/>
</dbReference>
<dbReference type="PROSITE" id="PS50821">
    <property type="entry name" value="PAZ"/>
    <property type="match status" value="1"/>
</dbReference>
<dbReference type="OrthoDB" id="10252740at2759"/>
<feature type="domain" description="Piwi" evidence="3">
    <location>
        <begin position="655"/>
        <end position="975"/>
    </location>
</feature>
<dbReference type="STRING" id="576137.A0A1L7WWN2"/>
<dbReference type="Pfam" id="PF16488">
    <property type="entry name" value="ArgoL2"/>
    <property type="match status" value="1"/>
</dbReference>
<dbReference type="Gene3D" id="3.40.50.2300">
    <property type="match status" value="1"/>
</dbReference>
<dbReference type="PANTHER" id="PTHR22891">
    <property type="entry name" value="EUKARYOTIC TRANSLATION INITIATION FACTOR 2C"/>
    <property type="match status" value="1"/>
</dbReference>
<evidence type="ECO:0000256" key="1">
    <source>
        <dbReference type="SAM" id="MobiDB-lite"/>
    </source>
</evidence>
<dbReference type="CDD" id="cd02846">
    <property type="entry name" value="PAZ_argonaute_like"/>
    <property type="match status" value="1"/>
</dbReference>
<dbReference type="InterPro" id="IPR003100">
    <property type="entry name" value="PAZ_dom"/>
</dbReference>
<dbReference type="Gene3D" id="2.170.260.10">
    <property type="entry name" value="paz domain"/>
    <property type="match status" value="1"/>
</dbReference>
<dbReference type="InterPro" id="IPR032474">
    <property type="entry name" value="Argonaute_N"/>
</dbReference>
<evidence type="ECO:0000259" key="3">
    <source>
        <dbReference type="PROSITE" id="PS50822"/>
    </source>
</evidence>